<dbReference type="Proteomes" id="UP000057820">
    <property type="component" value="Plasmid 2"/>
</dbReference>
<dbReference type="AlphaFoldDB" id="A0A0H5P8U2"/>
<reference evidence="2" key="1">
    <citation type="submission" date="2015-03" db="EMBL/GenBank/DDBJ databases">
        <authorList>
            <consortium name="Pathogen Informatics"/>
        </authorList>
    </citation>
    <scope>NUCLEOTIDE SEQUENCE [LARGE SCALE GENOMIC DNA]</scope>
    <source>
        <strain evidence="2">NCTC11134</strain>
        <plasmid evidence="2">2</plasmid>
    </source>
</reference>
<keyword evidence="1" id="KW-0614">Plasmid</keyword>
<proteinExistence type="predicted"/>
<protein>
    <recommendedName>
        <fullName evidence="3">4Fe-4S Wbl-type domain-containing protein</fullName>
    </recommendedName>
</protein>
<organism evidence="1 2">
    <name type="scientific">Nocardia farcinica</name>
    <dbReference type="NCBI Taxonomy" id="37329"/>
    <lineage>
        <taxon>Bacteria</taxon>
        <taxon>Bacillati</taxon>
        <taxon>Actinomycetota</taxon>
        <taxon>Actinomycetes</taxon>
        <taxon>Mycobacteriales</taxon>
        <taxon>Nocardiaceae</taxon>
        <taxon>Nocardia</taxon>
    </lineage>
</organism>
<dbReference type="RefSeq" id="WP_060594946.1">
    <property type="nucleotide sequence ID" value="NZ_CP031418.1"/>
</dbReference>
<evidence type="ECO:0000313" key="2">
    <source>
        <dbReference type="Proteomes" id="UP000057820"/>
    </source>
</evidence>
<dbReference type="KEGG" id="nfr:ERS450000_05946"/>
<dbReference type="EMBL" id="LN868939">
    <property type="protein sequence ID" value="CRY84270.1"/>
    <property type="molecule type" value="Genomic_DNA"/>
</dbReference>
<evidence type="ECO:0000313" key="1">
    <source>
        <dbReference type="EMBL" id="CRY84270.1"/>
    </source>
</evidence>
<accession>A0A0H5P8U2</accession>
<gene>
    <name evidence="1" type="ORF">ERS450000_05946</name>
</gene>
<sequence length="115" mass="13307">MKHPTPYTNAPCTQPAVFERSRQTHTHPWDYYIPAETPAQQRARHTRIVRLCQTCPALTHCQEKRERVLRGIDRNPWTGERIHIQGVIWAGRIHPDKEPGPDVQDALLTREDIAA</sequence>
<name>A0A0H5P8U2_NOCFR</name>
<geneLocation type="plasmid" evidence="1">
    <name>2</name>
</geneLocation>
<evidence type="ECO:0008006" key="3">
    <source>
        <dbReference type="Google" id="ProtNLM"/>
    </source>
</evidence>